<keyword evidence="1" id="KW-1133">Transmembrane helix</keyword>
<feature type="transmembrane region" description="Helical" evidence="1">
    <location>
        <begin position="48"/>
        <end position="66"/>
    </location>
</feature>
<dbReference type="STRING" id="857340.A0A086TGM1"/>
<sequence>MYVADVHIVKRNYGLVVAEFLFTTLAVVAVVLRLVTRMVFVRNVGVDDGFITIAALGTIAFLVGAIERKANSRFTCASMGDI</sequence>
<accession>A0A086TGM1</accession>
<keyword evidence="1" id="KW-0472">Membrane</keyword>
<keyword evidence="1" id="KW-0812">Transmembrane</keyword>
<evidence type="ECO:0000256" key="1">
    <source>
        <dbReference type="SAM" id="Phobius"/>
    </source>
</evidence>
<reference evidence="3" key="1">
    <citation type="journal article" date="2014" name="Genome Announc.">
        <title>Genome sequence and annotation of Acremonium chrysogenum, producer of the beta-lactam antibiotic cephalosporin C.</title>
        <authorList>
            <person name="Terfehr D."/>
            <person name="Dahlmann T.A."/>
            <person name="Specht T."/>
            <person name="Zadra I."/>
            <person name="Kuernsteiner H."/>
            <person name="Kueck U."/>
        </authorList>
    </citation>
    <scope>NUCLEOTIDE SEQUENCE [LARGE SCALE GENOMIC DNA]</scope>
    <source>
        <strain evidence="3">ATCC 11550 / CBS 779.69 / DSM 880 / IAM 14645 / JCM 23072 / IMI 49137</strain>
    </source>
</reference>
<gene>
    <name evidence="2" type="ORF">ACRE_006540</name>
</gene>
<comment type="caution">
    <text evidence="2">The sequence shown here is derived from an EMBL/GenBank/DDBJ whole genome shotgun (WGS) entry which is preliminary data.</text>
</comment>
<organism evidence="2 3">
    <name type="scientific">Hapsidospora chrysogenum (strain ATCC 11550 / CBS 779.69 / DSM 880 / IAM 14645 / JCM 23072 / IMI 49137)</name>
    <name type="common">Acremonium chrysogenum</name>
    <dbReference type="NCBI Taxonomy" id="857340"/>
    <lineage>
        <taxon>Eukaryota</taxon>
        <taxon>Fungi</taxon>
        <taxon>Dikarya</taxon>
        <taxon>Ascomycota</taxon>
        <taxon>Pezizomycotina</taxon>
        <taxon>Sordariomycetes</taxon>
        <taxon>Hypocreomycetidae</taxon>
        <taxon>Hypocreales</taxon>
        <taxon>Bionectriaceae</taxon>
        <taxon>Hapsidospora</taxon>
    </lineage>
</organism>
<feature type="transmembrane region" description="Helical" evidence="1">
    <location>
        <begin position="12"/>
        <end position="36"/>
    </location>
</feature>
<dbReference type="EMBL" id="JPKY01000003">
    <property type="protein sequence ID" value="KFH48503.1"/>
    <property type="molecule type" value="Genomic_DNA"/>
</dbReference>
<dbReference type="Proteomes" id="UP000029964">
    <property type="component" value="Unassembled WGS sequence"/>
</dbReference>
<evidence type="ECO:0000313" key="2">
    <source>
        <dbReference type="EMBL" id="KFH48503.1"/>
    </source>
</evidence>
<dbReference type="HOGENOM" id="CLU_2557751_0_0_1"/>
<name>A0A086TGM1_HAPC1</name>
<keyword evidence="3" id="KW-1185">Reference proteome</keyword>
<evidence type="ECO:0000313" key="3">
    <source>
        <dbReference type="Proteomes" id="UP000029964"/>
    </source>
</evidence>
<protein>
    <submittedName>
        <fullName evidence="2">Uncharacterized protein</fullName>
    </submittedName>
</protein>
<proteinExistence type="predicted"/>
<dbReference type="AlphaFoldDB" id="A0A086TGM1"/>